<evidence type="ECO:0008006" key="4">
    <source>
        <dbReference type="Google" id="ProtNLM"/>
    </source>
</evidence>
<sequence length="202" mass="20679">MTTETPGHPPYGVPPQPPKRGLGTGPIIAIVVIGVLVVAGIAVGAFALFGSGGSQGDVDGKYAAEPLPTCDDVASRAGDLPPKSSDTKLEGSAGWLCTFTDAAAGTSVHLDLEISTVARQHTAFDTVASTGAYELDPTLQLGEKAAWGLAPSGQMCELVVLDSNAQFKVGVGNPNAARSDTRTCEDRATAIARGLYDAIQTR</sequence>
<dbReference type="RefSeq" id="WP_086855977.1">
    <property type="nucleotide sequence ID" value="NZ_JADBEG010000001.1"/>
</dbReference>
<keyword evidence="1" id="KW-0472">Membrane</keyword>
<keyword evidence="1" id="KW-0812">Transmembrane</keyword>
<organism evidence="2 3">
    <name type="scientific">Amycolatopsis lexingtonensis</name>
    <dbReference type="NCBI Taxonomy" id="218822"/>
    <lineage>
        <taxon>Bacteria</taxon>
        <taxon>Bacillati</taxon>
        <taxon>Actinomycetota</taxon>
        <taxon>Actinomycetes</taxon>
        <taxon>Pseudonocardiales</taxon>
        <taxon>Pseudonocardiaceae</taxon>
        <taxon>Amycolatopsis</taxon>
    </lineage>
</organism>
<dbReference type="Proteomes" id="UP000631670">
    <property type="component" value="Unassembled WGS sequence"/>
</dbReference>
<evidence type="ECO:0000256" key="1">
    <source>
        <dbReference type="SAM" id="Phobius"/>
    </source>
</evidence>
<accession>A0ABR9IHI1</accession>
<comment type="caution">
    <text evidence="2">The sequence shown here is derived from an EMBL/GenBank/DDBJ whole genome shotgun (WGS) entry which is preliminary data.</text>
</comment>
<dbReference type="EMBL" id="JADBEG010000001">
    <property type="protein sequence ID" value="MBE1502643.1"/>
    <property type="molecule type" value="Genomic_DNA"/>
</dbReference>
<proteinExistence type="predicted"/>
<feature type="transmembrane region" description="Helical" evidence="1">
    <location>
        <begin position="27"/>
        <end position="49"/>
    </location>
</feature>
<protein>
    <recommendedName>
        <fullName evidence="4">DUF3558 domain-containing protein</fullName>
    </recommendedName>
</protein>
<gene>
    <name evidence="2" type="ORF">H4696_009743</name>
</gene>
<evidence type="ECO:0000313" key="3">
    <source>
        <dbReference type="Proteomes" id="UP000631670"/>
    </source>
</evidence>
<name>A0ABR9IHI1_9PSEU</name>
<keyword evidence="1" id="KW-1133">Transmembrane helix</keyword>
<evidence type="ECO:0000313" key="2">
    <source>
        <dbReference type="EMBL" id="MBE1502643.1"/>
    </source>
</evidence>
<reference evidence="2 3" key="1">
    <citation type="submission" date="2020-10" db="EMBL/GenBank/DDBJ databases">
        <title>Sequencing the genomes of 1000 actinobacteria strains.</title>
        <authorList>
            <person name="Klenk H.-P."/>
        </authorList>
    </citation>
    <scope>NUCLEOTIDE SEQUENCE [LARGE SCALE GENOMIC DNA]</scope>
    <source>
        <strain evidence="2 3">DSM 44653</strain>
    </source>
</reference>
<keyword evidence="3" id="KW-1185">Reference proteome</keyword>